<name>A0A0W0S798_9GAMM</name>
<dbReference type="Proteomes" id="UP000277577">
    <property type="component" value="Chromosome"/>
</dbReference>
<dbReference type="AlphaFoldDB" id="A0A0W0S798"/>
<reference evidence="1 3" key="1">
    <citation type="submission" date="2015-11" db="EMBL/GenBank/DDBJ databases">
        <title>Genomic analysis of 38 Legionella species identifies large and diverse effector repertoires.</title>
        <authorList>
            <person name="Burstein D."/>
            <person name="Amaro F."/>
            <person name="Zusman T."/>
            <person name="Lifshitz Z."/>
            <person name="Cohen O."/>
            <person name="Gilbert J.A."/>
            <person name="Pupko T."/>
            <person name="Shuman H.A."/>
            <person name="Segal G."/>
        </authorList>
    </citation>
    <scope>NUCLEOTIDE SEQUENCE [LARGE SCALE GENOMIC DNA]</scope>
    <source>
        <strain evidence="1 3">ORW</strain>
    </source>
</reference>
<evidence type="ECO:0000313" key="4">
    <source>
        <dbReference type="Proteomes" id="UP000277577"/>
    </source>
</evidence>
<keyword evidence="4" id="KW-1185">Reference proteome</keyword>
<dbReference type="EMBL" id="LNXW01000013">
    <property type="protein sequence ID" value="KTC78961.1"/>
    <property type="molecule type" value="Genomic_DNA"/>
</dbReference>
<dbReference type="RefSeq" id="WP_028382232.1">
    <property type="nucleotide sequence ID" value="NZ_CAAAIT010000002.1"/>
</dbReference>
<organism evidence="1 3">
    <name type="scientific">Legionella cherrii</name>
    <dbReference type="NCBI Taxonomy" id="28084"/>
    <lineage>
        <taxon>Bacteria</taxon>
        <taxon>Pseudomonadati</taxon>
        <taxon>Pseudomonadota</taxon>
        <taxon>Gammaproteobacteria</taxon>
        <taxon>Legionellales</taxon>
        <taxon>Legionellaceae</taxon>
        <taxon>Legionella</taxon>
    </lineage>
</organism>
<evidence type="ECO:0000313" key="1">
    <source>
        <dbReference type="EMBL" id="KTC78961.1"/>
    </source>
</evidence>
<evidence type="ECO:0000313" key="3">
    <source>
        <dbReference type="Proteomes" id="UP000054921"/>
    </source>
</evidence>
<sequence length="487" mass="56171">MPKKNPFKIAKEFVEQVIAILANETVEGREKIVAIAQRAEKEYERPVKSWLTGWVYQFTRTRGDKVGQSINVMENFPDAYTRLLEFKLMISEGEWNVDSSYNYFLFRQIADAVYLANSDFQRVEEHLIPTFLMALKNEVMVEINSYLAQRKLSLEDKKNRELECQAAHESARQLAENVMVFNDLETAKNYQSKQQNKIIFSLSFKNQQWHLSWVDVTGQVYPLTQGQELAQKLSTLEEKDIEKLNSVHLKQIKRECIKAREEYVAKVQVHVDPELSNEDLIRNGITSAFVLRHQETGPSLWWINSMGIPNPIGFTDHHAMSSWLSKHQGSFTEADVLQLKAYLLQLNTKQSIATSKLDKMNVLLSKVLQNKDKQEQLSVDGLDKEADKGRASQNKINLKKFAFLEENMKDRIKKIVSQDPSTKEKVVSELKQECVEEITPEKKSNKLGQDRYSALSGLPTFWQQRKSAMEESLANEVINEKQPVSHP</sequence>
<dbReference type="EMBL" id="LR134173">
    <property type="protein sequence ID" value="VEB36264.1"/>
    <property type="molecule type" value="Genomic_DNA"/>
</dbReference>
<dbReference type="Proteomes" id="UP000054921">
    <property type="component" value="Unassembled WGS sequence"/>
</dbReference>
<accession>A0A0W0S798</accession>
<evidence type="ECO:0000313" key="2">
    <source>
        <dbReference type="EMBL" id="VEB36264.1"/>
    </source>
</evidence>
<protein>
    <submittedName>
        <fullName evidence="1">Uncharacterized protein</fullName>
    </submittedName>
</protein>
<reference evidence="2 4" key="2">
    <citation type="submission" date="2018-12" db="EMBL/GenBank/DDBJ databases">
        <authorList>
            <consortium name="Pathogen Informatics"/>
        </authorList>
    </citation>
    <scope>NUCLEOTIDE SEQUENCE [LARGE SCALE GENOMIC DNA]</scope>
    <source>
        <strain evidence="2 4">NCTC11976</strain>
    </source>
</reference>
<dbReference type="PATRIC" id="fig|28084.5.peg.1060"/>
<gene>
    <name evidence="1" type="ORF">Lche_0981</name>
    <name evidence="2" type="ORF">NCTC11976_01621</name>
</gene>
<proteinExistence type="predicted"/>
<dbReference type="OrthoDB" id="5651653at2"/>